<dbReference type="AlphaFoldDB" id="A0A0R1V398"/>
<comment type="similarity">
    <text evidence="2 6">Belongs to the class-I pyridoxal-phosphate-dependent aminotransferase family.</text>
</comment>
<dbReference type="RefSeq" id="WP_056959826.1">
    <property type="nucleotide sequence ID" value="NZ_AZFQ01000016.1"/>
</dbReference>
<dbReference type="EC" id="2.6.1.-" evidence="6"/>
<protein>
    <recommendedName>
        <fullName evidence="6">Aminotransferase</fullName>
        <ecNumber evidence="6">2.6.1.-</ecNumber>
    </recommendedName>
</protein>
<dbReference type="InterPro" id="IPR015422">
    <property type="entry name" value="PyrdxlP-dep_Trfase_small"/>
</dbReference>
<evidence type="ECO:0000256" key="5">
    <source>
        <dbReference type="ARBA" id="ARBA00022898"/>
    </source>
</evidence>
<dbReference type="PANTHER" id="PTHR46383:SF4">
    <property type="entry name" value="AMINOTRANSFERASE"/>
    <property type="match status" value="1"/>
</dbReference>
<evidence type="ECO:0000256" key="3">
    <source>
        <dbReference type="ARBA" id="ARBA00022576"/>
    </source>
</evidence>
<dbReference type="InterPro" id="IPR004839">
    <property type="entry name" value="Aminotransferase_I/II_large"/>
</dbReference>
<keyword evidence="9" id="KW-1185">Reference proteome</keyword>
<name>A0A0R1V398_9LACO</name>
<dbReference type="Proteomes" id="UP000051166">
    <property type="component" value="Unassembled WGS sequence"/>
</dbReference>
<dbReference type="InterPro" id="IPR004838">
    <property type="entry name" value="NHTrfase_class1_PyrdxlP-BS"/>
</dbReference>
<evidence type="ECO:0000256" key="1">
    <source>
        <dbReference type="ARBA" id="ARBA00001933"/>
    </source>
</evidence>
<dbReference type="PROSITE" id="PS00105">
    <property type="entry name" value="AA_TRANSFER_CLASS_1"/>
    <property type="match status" value="1"/>
</dbReference>
<dbReference type="GeneID" id="98307266"/>
<accession>A0A0R1V398</accession>
<keyword evidence="4 6" id="KW-0808">Transferase</keyword>
<proteinExistence type="inferred from homology"/>
<dbReference type="InterPro" id="IPR015424">
    <property type="entry name" value="PyrdxlP-dep_Trfase"/>
</dbReference>
<gene>
    <name evidence="8" type="ORF">FD50_GL002314</name>
</gene>
<evidence type="ECO:0000256" key="6">
    <source>
        <dbReference type="RuleBase" id="RU000481"/>
    </source>
</evidence>
<keyword evidence="5" id="KW-0663">Pyridoxal phosphate</keyword>
<dbReference type="GO" id="GO:0008483">
    <property type="term" value="F:transaminase activity"/>
    <property type="evidence" value="ECO:0007669"/>
    <property type="project" value="UniProtKB-KW"/>
</dbReference>
<dbReference type="GO" id="GO:0006520">
    <property type="term" value="P:amino acid metabolic process"/>
    <property type="evidence" value="ECO:0007669"/>
    <property type="project" value="InterPro"/>
</dbReference>
<dbReference type="OrthoDB" id="9802328at2"/>
<dbReference type="EMBL" id="AZFQ01000016">
    <property type="protein sequence ID" value="KRM00072.1"/>
    <property type="molecule type" value="Genomic_DNA"/>
</dbReference>
<dbReference type="Gene3D" id="3.40.640.10">
    <property type="entry name" value="Type I PLP-dependent aspartate aminotransferase-like (Major domain)"/>
    <property type="match status" value="1"/>
</dbReference>
<comment type="caution">
    <text evidence="8">The sequence shown here is derived from an EMBL/GenBank/DDBJ whole genome shotgun (WGS) entry which is preliminary data.</text>
</comment>
<evidence type="ECO:0000313" key="8">
    <source>
        <dbReference type="EMBL" id="KRM00072.1"/>
    </source>
</evidence>
<evidence type="ECO:0000256" key="2">
    <source>
        <dbReference type="ARBA" id="ARBA00007441"/>
    </source>
</evidence>
<comment type="cofactor">
    <cofactor evidence="1 6">
        <name>pyridoxal 5'-phosphate</name>
        <dbReference type="ChEBI" id="CHEBI:597326"/>
    </cofactor>
</comment>
<dbReference type="GO" id="GO:0030170">
    <property type="term" value="F:pyridoxal phosphate binding"/>
    <property type="evidence" value="ECO:0007669"/>
    <property type="project" value="InterPro"/>
</dbReference>
<dbReference type="STRING" id="1423801.FD50_GL002314"/>
<dbReference type="CDD" id="cd00609">
    <property type="entry name" value="AAT_like"/>
    <property type="match status" value="1"/>
</dbReference>
<dbReference type="SUPFAM" id="SSF53383">
    <property type="entry name" value="PLP-dependent transferases"/>
    <property type="match status" value="1"/>
</dbReference>
<reference evidence="8 9" key="1">
    <citation type="journal article" date="2015" name="Genome Announc.">
        <title>Expanding the biotechnology potential of lactobacilli through comparative genomics of 213 strains and associated genera.</title>
        <authorList>
            <person name="Sun Z."/>
            <person name="Harris H.M."/>
            <person name="McCann A."/>
            <person name="Guo C."/>
            <person name="Argimon S."/>
            <person name="Zhang W."/>
            <person name="Yang X."/>
            <person name="Jeffery I.B."/>
            <person name="Cooney J.C."/>
            <person name="Kagawa T.F."/>
            <person name="Liu W."/>
            <person name="Song Y."/>
            <person name="Salvetti E."/>
            <person name="Wrobel A."/>
            <person name="Rasinkangas P."/>
            <person name="Parkhill J."/>
            <person name="Rea M.C."/>
            <person name="O'Sullivan O."/>
            <person name="Ritari J."/>
            <person name="Douillard F.P."/>
            <person name="Paul Ross R."/>
            <person name="Yang R."/>
            <person name="Briner A.E."/>
            <person name="Felis G.E."/>
            <person name="de Vos W.M."/>
            <person name="Barrangou R."/>
            <person name="Klaenhammer T.R."/>
            <person name="Caufield P.W."/>
            <person name="Cui Y."/>
            <person name="Zhang H."/>
            <person name="O'Toole P.W."/>
        </authorList>
    </citation>
    <scope>NUCLEOTIDE SEQUENCE [LARGE SCALE GENOMIC DNA]</scope>
    <source>
        <strain evidence="8 9">DSM 16230</strain>
    </source>
</reference>
<dbReference type="Gene3D" id="3.90.1150.10">
    <property type="entry name" value="Aspartate Aminotransferase, domain 1"/>
    <property type="match status" value="1"/>
</dbReference>
<feature type="domain" description="Aminotransferase class I/classII large" evidence="7">
    <location>
        <begin position="33"/>
        <end position="377"/>
    </location>
</feature>
<organism evidence="8 9">
    <name type="scientific">Liquorilactobacillus satsumensis DSM 16230 = JCM 12392</name>
    <dbReference type="NCBI Taxonomy" id="1423801"/>
    <lineage>
        <taxon>Bacteria</taxon>
        <taxon>Bacillati</taxon>
        <taxon>Bacillota</taxon>
        <taxon>Bacilli</taxon>
        <taxon>Lactobacillales</taxon>
        <taxon>Lactobacillaceae</taxon>
        <taxon>Liquorilactobacillus</taxon>
    </lineage>
</organism>
<keyword evidence="3 6" id="KW-0032">Aminotransferase</keyword>
<dbReference type="PANTHER" id="PTHR46383">
    <property type="entry name" value="ASPARTATE AMINOTRANSFERASE"/>
    <property type="match status" value="1"/>
</dbReference>
<dbReference type="Pfam" id="PF00155">
    <property type="entry name" value="Aminotran_1_2"/>
    <property type="match status" value="1"/>
</dbReference>
<dbReference type="PATRIC" id="fig|1423801.4.peg.2366"/>
<sequence length="394" mass="43408">MKSLVSSMKKELSLLKPSDIRTFDEFASKIPGIIKFTMGEPDFATPEHIKAAGIKSIQENQTHYAPSNGTVALRQAAASFLQQKYAQQYDPMNEVIVTNGATEAIYTALTSILNPGDQVIIPTPIFPLYIAITLLNQATPILVDTSKNGFRMSPEMLQEQLDKHENVKAVVLNYPSNPTGVTYSQTDLDQLAAVIKGKQIFAICDEIYSELNYDAPHASLTKSLREQTILLNGVSKSHAMTGWRIGIMCAPRAIAQELSKVHQFTITTTSTMTQAAATEAFANGINDSDAMKKEYRKRRDYLFEKMTSYGFECAKPEGAFYLFAKIPQGLIQDDQKFIYDLAEKAKVALIGGSSFGPGGEGYVRISYAASMEDIITAMERVGSYVKENKGAKSR</sequence>
<evidence type="ECO:0000256" key="4">
    <source>
        <dbReference type="ARBA" id="ARBA00022679"/>
    </source>
</evidence>
<dbReference type="InterPro" id="IPR015421">
    <property type="entry name" value="PyrdxlP-dep_Trfase_major"/>
</dbReference>
<evidence type="ECO:0000259" key="7">
    <source>
        <dbReference type="Pfam" id="PF00155"/>
    </source>
</evidence>
<evidence type="ECO:0000313" key="9">
    <source>
        <dbReference type="Proteomes" id="UP000051166"/>
    </source>
</evidence>
<dbReference type="InterPro" id="IPR050596">
    <property type="entry name" value="AspAT/PAT-like"/>
</dbReference>